<dbReference type="Gene3D" id="3.90.1200.10">
    <property type="match status" value="1"/>
</dbReference>
<dbReference type="InterPro" id="IPR002575">
    <property type="entry name" value="Aminoglycoside_PTrfase"/>
</dbReference>
<dbReference type="InterPro" id="IPR011009">
    <property type="entry name" value="Kinase-like_dom_sf"/>
</dbReference>
<dbReference type="PANTHER" id="PTHR21310">
    <property type="entry name" value="AMINOGLYCOSIDE PHOSPHOTRANSFERASE-RELATED-RELATED"/>
    <property type="match status" value="1"/>
</dbReference>
<evidence type="ECO:0000259" key="1">
    <source>
        <dbReference type="Pfam" id="PF01636"/>
    </source>
</evidence>
<keyword evidence="3" id="KW-1185">Reference proteome</keyword>
<dbReference type="SUPFAM" id="SSF56112">
    <property type="entry name" value="Protein kinase-like (PK-like)"/>
    <property type="match status" value="1"/>
</dbReference>
<feature type="domain" description="Aminoglycoside phosphotransferase" evidence="1">
    <location>
        <begin position="32"/>
        <end position="229"/>
    </location>
</feature>
<dbReference type="PANTHER" id="PTHR21310:SF15">
    <property type="entry name" value="AMINOGLYCOSIDE PHOSPHOTRANSFERASE DOMAIN-CONTAINING PROTEIN"/>
    <property type="match status" value="1"/>
</dbReference>
<gene>
    <name evidence="2" type="ORF">CFP75_20770</name>
</gene>
<dbReference type="InterPro" id="IPR051678">
    <property type="entry name" value="AGP_Transferase"/>
</dbReference>
<sequence length="318" mass="34378">MSHGSPINSGPTQVAEEILELHGAEFDGATRGRGWTNATWLADEFVVRVAREPGPSDLLREKRLATLLPAEVGYPAIIDAGVRHRHEWVLTRRTVGENLEDVWPSLDHAARARAVEQMWERALHVHRVETAAAVPHARARSPFFPQKAEEVTTSLVRLVKAGELTTSQAAGLGRVLDRFWAVLPDAPRALNHGDLCLPNTLWHDGEVVALLDFEFAVVAATAIDLNEIVKIAFAPGASDERLPLRDVVTRIAGSALTTAGGPDVLLGYSIMLETWLLETELAAGDDADEAGLTASAAMLRAFAEGDGGYFAPLLADLR</sequence>
<name>A0A229RQD7_AMYAL</name>
<evidence type="ECO:0000313" key="2">
    <source>
        <dbReference type="EMBL" id="OXM48892.1"/>
    </source>
</evidence>
<dbReference type="Proteomes" id="UP000215563">
    <property type="component" value="Unassembled WGS sequence"/>
</dbReference>
<reference evidence="2 3" key="1">
    <citation type="submission" date="2017-07" db="EMBL/GenBank/DDBJ databases">
        <title>Amycolatopsis alba DSM 44262 Genome sequencing and assembly.</title>
        <authorList>
            <person name="Kaur N."/>
            <person name="Mayilraj S."/>
        </authorList>
    </citation>
    <scope>NUCLEOTIDE SEQUENCE [LARGE SCALE GENOMIC DNA]</scope>
    <source>
        <strain evidence="2 3">DSM 44262</strain>
    </source>
</reference>
<protein>
    <recommendedName>
        <fullName evidence="1">Aminoglycoside phosphotransferase domain-containing protein</fullName>
    </recommendedName>
</protein>
<accession>A0A229RQD7</accession>
<dbReference type="RefSeq" id="WP_026467714.1">
    <property type="nucleotide sequence ID" value="NZ_KB913032.1"/>
</dbReference>
<organism evidence="2 3">
    <name type="scientific">Amycolatopsis alba DSM 44262</name>
    <dbReference type="NCBI Taxonomy" id="1125972"/>
    <lineage>
        <taxon>Bacteria</taxon>
        <taxon>Bacillati</taxon>
        <taxon>Actinomycetota</taxon>
        <taxon>Actinomycetes</taxon>
        <taxon>Pseudonocardiales</taxon>
        <taxon>Pseudonocardiaceae</taxon>
        <taxon>Amycolatopsis</taxon>
    </lineage>
</organism>
<dbReference type="AlphaFoldDB" id="A0A229RQD7"/>
<dbReference type="Pfam" id="PF01636">
    <property type="entry name" value="APH"/>
    <property type="match status" value="1"/>
</dbReference>
<evidence type="ECO:0000313" key="3">
    <source>
        <dbReference type="Proteomes" id="UP000215563"/>
    </source>
</evidence>
<proteinExistence type="predicted"/>
<comment type="caution">
    <text evidence="2">The sequence shown here is derived from an EMBL/GenBank/DDBJ whole genome shotgun (WGS) entry which is preliminary data.</text>
</comment>
<dbReference type="EMBL" id="NMQU01000057">
    <property type="protein sequence ID" value="OXM48892.1"/>
    <property type="molecule type" value="Genomic_DNA"/>
</dbReference>
<dbReference type="OrthoDB" id="5185751at2"/>